<dbReference type="Gene3D" id="3.40.50.1820">
    <property type="entry name" value="alpha/beta hydrolase"/>
    <property type="match status" value="1"/>
</dbReference>
<dbReference type="PANTHER" id="PTHR43798:SF33">
    <property type="entry name" value="HYDROLASE, PUTATIVE (AFU_ORTHOLOGUE AFUA_2G14860)-RELATED"/>
    <property type="match status" value="1"/>
</dbReference>
<dbReference type="OrthoDB" id="284184at2759"/>
<protein>
    <recommendedName>
        <fullName evidence="1">AB hydrolase-1 domain-containing protein</fullName>
    </recommendedName>
</protein>
<dbReference type="GO" id="GO:0047372">
    <property type="term" value="F:monoacylglycerol lipase activity"/>
    <property type="evidence" value="ECO:0007669"/>
    <property type="project" value="TreeGrafter"/>
</dbReference>
<accession>A0A9W8Y0S5</accession>
<dbReference type="InterPro" id="IPR000073">
    <property type="entry name" value="AB_hydrolase_1"/>
</dbReference>
<gene>
    <name evidence="2" type="ORF">N0V83_009763</name>
</gene>
<proteinExistence type="predicted"/>
<evidence type="ECO:0000313" key="2">
    <source>
        <dbReference type="EMBL" id="KAJ4363469.1"/>
    </source>
</evidence>
<dbReference type="AlphaFoldDB" id="A0A9W8Y0S5"/>
<organism evidence="2 3">
    <name type="scientific">Neocucurbitaria cava</name>
    <dbReference type="NCBI Taxonomy" id="798079"/>
    <lineage>
        <taxon>Eukaryota</taxon>
        <taxon>Fungi</taxon>
        <taxon>Dikarya</taxon>
        <taxon>Ascomycota</taxon>
        <taxon>Pezizomycotina</taxon>
        <taxon>Dothideomycetes</taxon>
        <taxon>Pleosporomycetidae</taxon>
        <taxon>Pleosporales</taxon>
        <taxon>Pleosporineae</taxon>
        <taxon>Cucurbitariaceae</taxon>
        <taxon>Neocucurbitaria</taxon>
    </lineage>
</organism>
<dbReference type="PRINTS" id="PR00412">
    <property type="entry name" value="EPOXHYDRLASE"/>
</dbReference>
<feature type="domain" description="AB hydrolase-1" evidence="1">
    <location>
        <begin position="29"/>
        <end position="315"/>
    </location>
</feature>
<dbReference type="EMBL" id="JAPEUY010000019">
    <property type="protein sequence ID" value="KAJ4363469.1"/>
    <property type="molecule type" value="Genomic_DNA"/>
</dbReference>
<dbReference type="GO" id="GO:0016020">
    <property type="term" value="C:membrane"/>
    <property type="evidence" value="ECO:0007669"/>
    <property type="project" value="TreeGrafter"/>
</dbReference>
<dbReference type="Proteomes" id="UP001140560">
    <property type="component" value="Unassembled WGS sequence"/>
</dbReference>
<dbReference type="Pfam" id="PF00561">
    <property type="entry name" value="Abhydrolase_1"/>
    <property type="match status" value="1"/>
</dbReference>
<dbReference type="InterPro" id="IPR000639">
    <property type="entry name" value="Epox_hydrolase-like"/>
</dbReference>
<dbReference type="InterPro" id="IPR050266">
    <property type="entry name" value="AB_hydrolase_sf"/>
</dbReference>
<dbReference type="PANTHER" id="PTHR43798">
    <property type="entry name" value="MONOACYLGLYCEROL LIPASE"/>
    <property type="match status" value="1"/>
</dbReference>
<evidence type="ECO:0000313" key="3">
    <source>
        <dbReference type="Proteomes" id="UP001140560"/>
    </source>
</evidence>
<dbReference type="GO" id="GO:0046464">
    <property type="term" value="P:acylglycerol catabolic process"/>
    <property type="evidence" value="ECO:0007669"/>
    <property type="project" value="TreeGrafter"/>
</dbReference>
<dbReference type="SUPFAM" id="SSF53474">
    <property type="entry name" value="alpha/beta-Hydrolases"/>
    <property type="match status" value="1"/>
</dbReference>
<name>A0A9W8Y0S5_9PLEO</name>
<reference evidence="2" key="1">
    <citation type="submission" date="2022-10" db="EMBL/GenBank/DDBJ databases">
        <title>Tapping the CABI collections for fungal endophytes: first genome assemblies for Collariella, Neodidymelliopsis, Ascochyta clinopodiicola, Didymella pomorum, Didymosphaeria variabile, Neocosmospora piperis and Neocucurbitaria cava.</title>
        <authorList>
            <person name="Hill R."/>
        </authorList>
    </citation>
    <scope>NUCLEOTIDE SEQUENCE</scope>
    <source>
        <strain evidence="2">IMI 356814</strain>
    </source>
</reference>
<dbReference type="InterPro" id="IPR029058">
    <property type="entry name" value="AB_hydrolase_fold"/>
</dbReference>
<comment type="caution">
    <text evidence="2">The sequence shown here is derived from an EMBL/GenBank/DDBJ whole genome shotgun (WGS) entry which is preliminary data.</text>
</comment>
<keyword evidence="3" id="KW-1185">Reference proteome</keyword>
<evidence type="ECO:0000259" key="1">
    <source>
        <dbReference type="Pfam" id="PF00561"/>
    </source>
</evidence>
<sequence length="333" mass="37834">MDAFEKKTVKTSRGYTYTYYTAGGDNSLPTLFFQHGWPDNAAMWAKVAPQLRSLKHPIIIPDMLGYDGTDKPTDPAEYKWDAMTQDLIDIIDNEKADKVISIGHDWGSGAAARLYNYHPDRVVGLVHLNVGYMPPAREPFDLDAVNKMTEEFFGYPCFSYWSVFAAPDGPALLGANVERVFNVMHGEGDTMKKFFCTPNAMREYLTTDNAEEIKVRPYAQDAQFKKDFMARLERDGFEGAQCWYQAFVGKYQHQCDSKLPEGADKVDVPTLYIGCKEDAVCRPESMYPTIQAGLLPHLEQAEMIDAAHWVTYEKPEEVVTRLEAWLKKNFAKN</sequence>